<dbReference type="InterPro" id="IPR025564">
    <property type="entry name" value="CAAD_dom"/>
</dbReference>
<evidence type="ECO:0000313" key="5">
    <source>
        <dbReference type="EMBL" id="KEI66700.1"/>
    </source>
</evidence>
<dbReference type="AlphaFoldDB" id="A0A073CRP8"/>
<evidence type="ECO:0000256" key="2">
    <source>
        <dbReference type="SAM" id="MobiDB-lite"/>
    </source>
</evidence>
<evidence type="ECO:0000256" key="1">
    <source>
        <dbReference type="ARBA" id="ARBA00004141"/>
    </source>
</evidence>
<dbReference type="PANTHER" id="PTHR33222">
    <property type="match status" value="1"/>
</dbReference>
<dbReference type="GO" id="GO:0009579">
    <property type="term" value="C:thylakoid"/>
    <property type="evidence" value="ECO:0007669"/>
    <property type="project" value="InterPro"/>
</dbReference>
<dbReference type="EMBL" id="CM002803">
    <property type="protein sequence ID" value="KEI66700.1"/>
    <property type="molecule type" value="Genomic_DNA"/>
</dbReference>
<evidence type="ECO:0000256" key="3">
    <source>
        <dbReference type="SAM" id="Phobius"/>
    </source>
</evidence>
<protein>
    <recommendedName>
        <fullName evidence="4">Cyanobacterial aminoacyl-tRNA synthetase CAAD domain-containing protein</fullName>
    </recommendedName>
</protein>
<dbReference type="eggNOG" id="COG2815">
    <property type="taxonomic scope" value="Bacteria"/>
</dbReference>
<evidence type="ECO:0000313" key="6">
    <source>
        <dbReference type="Proteomes" id="UP000027395"/>
    </source>
</evidence>
<keyword evidence="3" id="KW-1133">Transmembrane helix</keyword>
<feature type="compositionally biased region" description="Low complexity" evidence="2">
    <location>
        <begin position="117"/>
        <end position="127"/>
    </location>
</feature>
<dbReference type="RefSeq" id="WP_052369460.1">
    <property type="nucleotide sequence ID" value="NZ_CM002803.1"/>
</dbReference>
<dbReference type="PATRIC" id="fig|388467.6.peg.1634"/>
<keyword evidence="3" id="KW-0812">Transmembrane</keyword>
<dbReference type="GO" id="GO:0016020">
    <property type="term" value="C:membrane"/>
    <property type="evidence" value="ECO:0007669"/>
    <property type="project" value="UniProtKB-SubCell"/>
</dbReference>
<proteinExistence type="predicted"/>
<name>A0A073CRP8_PLAA1</name>
<comment type="subcellular location">
    <subcellularLocation>
        <location evidence="1">Membrane</location>
        <topology evidence="1">Multi-pass membrane protein</topology>
    </subcellularLocation>
</comment>
<feature type="transmembrane region" description="Helical" evidence="3">
    <location>
        <begin position="338"/>
        <end position="356"/>
    </location>
</feature>
<dbReference type="eggNOG" id="COG3266">
    <property type="taxonomic scope" value="Bacteria"/>
</dbReference>
<feature type="compositionally biased region" description="Low complexity" evidence="2">
    <location>
        <begin position="100"/>
        <end position="110"/>
    </location>
</feature>
<feature type="domain" description="Cyanobacterial aminoacyl-tRNA synthetase CAAD" evidence="4">
    <location>
        <begin position="294"/>
        <end position="377"/>
    </location>
</feature>
<dbReference type="HOGENOM" id="CLU_061555_0_0_3"/>
<feature type="region of interest" description="Disordered" evidence="2">
    <location>
        <begin position="89"/>
        <end position="150"/>
    </location>
</feature>
<organism evidence="5 6">
    <name type="scientific">Planktothrix agardhii (strain NIVA-CYA 126/8)</name>
    <dbReference type="NCBI Taxonomy" id="388467"/>
    <lineage>
        <taxon>Bacteria</taxon>
        <taxon>Bacillati</taxon>
        <taxon>Cyanobacteriota</taxon>
        <taxon>Cyanophyceae</taxon>
        <taxon>Oscillatoriophycideae</taxon>
        <taxon>Oscillatoriales</taxon>
        <taxon>Microcoleaceae</taxon>
        <taxon>Planktothrix</taxon>
    </lineage>
</organism>
<feature type="compositionally biased region" description="Low complexity" evidence="2">
    <location>
        <begin position="134"/>
        <end position="144"/>
    </location>
</feature>
<feature type="region of interest" description="Disordered" evidence="2">
    <location>
        <begin position="1"/>
        <end position="61"/>
    </location>
</feature>
<feature type="compositionally biased region" description="Low complexity" evidence="2">
    <location>
        <begin position="44"/>
        <end position="57"/>
    </location>
</feature>
<dbReference type="Pfam" id="PF14159">
    <property type="entry name" value="CAAD"/>
    <property type="match status" value="1"/>
</dbReference>
<dbReference type="PANTHER" id="PTHR33222:SF4">
    <property type="entry name" value="PROTEIN CURVATURE THYLAKOID 1A, CHLOROPLASTIC"/>
    <property type="match status" value="1"/>
</dbReference>
<dbReference type="Proteomes" id="UP000027395">
    <property type="component" value="Chromosome"/>
</dbReference>
<dbReference type="InterPro" id="IPR033344">
    <property type="entry name" value="CURT1"/>
</dbReference>
<accession>A0A073CRP8</accession>
<keyword evidence="3" id="KW-0472">Membrane</keyword>
<feature type="transmembrane region" description="Helical" evidence="3">
    <location>
        <begin position="306"/>
        <end position="326"/>
    </location>
</feature>
<keyword evidence="6" id="KW-1185">Reference proteome</keyword>
<evidence type="ECO:0000259" key="4">
    <source>
        <dbReference type="Pfam" id="PF14159"/>
    </source>
</evidence>
<gene>
    <name evidence="5" type="ORF">A19Y_1691</name>
</gene>
<reference evidence="5 6" key="1">
    <citation type="journal article" date="2014" name="Appl. Environ. Microbiol.">
        <title>Elucidation of insertion elements encoded on plasmids and in vitro construction of shuttle vectors from the toxic cyanobacterium Planktothrix.</title>
        <authorList>
            <person name="Christiansen G."/>
            <person name="Goesmann A."/>
            <person name="Kurmayer R."/>
        </authorList>
    </citation>
    <scope>NUCLEOTIDE SEQUENCE [LARGE SCALE GENOMIC DNA]</scope>
    <source>
        <strain evidence="5 6">NIVA-CYA 126/8</strain>
    </source>
</reference>
<dbReference type="STRING" id="388467.A19Y_1691"/>
<sequence length="380" mass="41599">MSNSPRSRKSSDAKGNSSQSKKPKSTVDPIPTSESEEKTGVDTSPSLSSEPPLVVEEPVAEKLPIEEPIILEEPVVKTPEPEPVAIVETPVVEETPEPEPVAIVETPVVEETPEPEPVAIVETPVVEETPEPEPVAIVETPVVEETPEPEPVAIVETPVVEETPEPEPVAIVETPVVEETPEPEPVAIVETPVVEEEPTPEPIVEQTIAEEPPLVEEKPAVVVEEPTPEPLVEDQPKWVNTLATEILFNAEPTSASKVEVVIDSPTTFSYDSVNQSVQPMKEEIIAFLSELPENLGSFFKDYKRPLTTVGLIVAFLITFKILVGLVEIINEIPLIKPTFETVGLGYSAWFIYRYLLKADNRKEISADFNTLKEEILGKKS</sequence>